<evidence type="ECO:0000259" key="2">
    <source>
        <dbReference type="Pfam" id="PF01557"/>
    </source>
</evidence>
<gene>
    <name evidence="3" type="ORF">R3P96_23735</name>
</gene>
<dbReference type="PANTHER" id="PTHR11820:SF112">
    <property type="entry name" value="FUMARYLACETOACETATE HYDROLASE FAMILY PROTEIN (AFU_ORTHOLOGUE AFUA_1G02370)-RELATED"/>
    <property type="match status" value="1"/>
</dbReference>
<protein>
    <submittedName>
        <fullName evidence="3">Fumarylacetoacetate hydrolase family protein</fullName>
    </submittedName>
</protein>
<evidence type="ECO:0000313" key="4">
    <source>
        <dbReference type="Proteomes" id="UP001185755"/>
    </source>
</evidence>
<reference evidence="3 4" key="1">
    <citation type="submission" date="2023-10" db="EMBL/GenBank/DDBJ databases">
        <title>Development of a sustainable strategy for remediation of hydrocarbon-contaminated territories based on the waste exchange concept.</title>
        <authorList>
            <person name="Krivoruchko A."/>
        </authorList>
    </citation>
    <scope>NUCLEOTIDE SEQUENCE [LARGE SCALE GENOMIC DNA]</scope>
    <source>
        <strain evidence="3 4">IEGM 1323</strain>
    </source>
</reference>
<sequence length="84" mass="8752">MDAGVRLSCKVNGELRQDASTAEMTNDIPFLVEYLSAFATLHPGDLILTGSPGGTTQLHPGDTIDIDISGIGTLTNGVIAGRRP</sequence>
<dbReference type="PANTHER" id="PTHR11820">
    <property type="entry name" value="ACYLPYRUVASE"/>
    <property type="match status" value="1"/>
</dbReference>
<feature type="domain" description="Fumarylacetoacetase-like C-terminal" evidence="2">
    <location>
        <begin position="4"/>
        <end position="78"/>
    </location>
</feature>
<dbReference type="GO" id="GO:0016787">
    <property type="term" value="F:hydrolase activity"/>
    <property type="evidence" value="ECO:0007669"/>
    <property type="project" value="UniProtKB-KW"/>
</dbReference>
<dbReference type="EMBL" id="JAWLJX010000013">
    <property type="protein sequence ID" value="MDV6264361.1"/>
    <property type="molecule type" value="Genomic_DNA"/>
</dbReference>
<comment type="caution">
    <text evidence="3">The sequence shown here is derived from an EMBL/GenBank/DDBJ whole genome shotgun (WGS) entry which is preliminary data.</text>
</comment>
<dbReference type="Pfam" id="PF01557">
    <property type="entry name" value="FAA_hydrolase"/>
    <property type="match status" value="1"/>
</dbReference>
<dbReference type="InterPro" id="IPR036663">
    <property type="entry name" value="Fumarylacetoacetase_C_sf"/>
</dbReference>
<accession>A0ABU4BJI7</accession>
<organism evidence="3 4">
    <name type="scientific">Rhodococcoides yunnanense</name>
    <dbReference type="NCBI Taxonomy" id="278209"/>
    <lineage>
        <taxon>Bacteria</taxon>
        <taxon>Bacillati</taxon>
        <taxon>Actinomycetota</taxon>
        <taxon>Actinomycetes</taxon>
        <taxon>Mycobacteriales</taxon>
        <taxon>Nocardiaceae</taxon>
        <taxon>Rhodococcoides</taxon>
    </lineage>
</organism>
<keyword evidence="1" id="KW-0479">Metal-binding</keyword>
<dbReference type="SUPFAM" id="SSF56529">
    <property type="entry name" value="FAH"/>
    <property type="match status" value="1"/>
</dbReference>
<dbReference type="Proteomes" id="UP001185755">
    <property type="component" value="Unassembled WGS sequence"/>
</dbReference>
<evidence type="ECO:0000313" key="3">
    <source>
        <dbReference type="EMBL" id="MDV6264361.1"/>
    </source>
</evidence>
<dbReference type="Gene3D" id="3.90.850.10">
    <property type="entry name" value="Fumarylacetoacetase-like, C-terminal domain"/>
    <property type="match status" value="1"/>
</dbReference>
<keyword evidence="4" id="KW-1185">Reference proteome</keyword>
<name>A0ABU4BJI7_9NOCA</name>
<proteinExistence type="predicted"/>
<keyword evidence="3" id="KW-0378">Hydrolase</keyword>
<evidence type="ECO:0000256" key="1">
    <source>
        <dbReference type="ARBA" id="ARBA00022723"/>
    </source>
</evidence>
<dbReference type="InterPro" id="IPR011234">
    <property type="entry name" value="Fumarylacetoacetase-like_C"/>
</dbReference>